<dbReference type="EMBL" id="CP014873">
    <property type="protein sequence ID" value="ANK63593.1"/>
    <property type="molecule type" value="Genomic_DNA"/>
</dbReference>
<dbReference type="KEGG" id="lbt:AYR52_05615"/>
<dbReference type="RefSeq" id="WP_068226233.1">
    <property type="nucleotide sequence ID" value="NZ_CP014873.1"/>
</dbReference>
<name>A0A192H5T6_9LACO</name>
<dbReference type="GeneID" id="42982717"/>
<dbReference type="STRING" id="375175.AYR53_10645"/>
<accession>A0A192H5T6</accession>
<organism evidence="1 2">
    <name type="scientific">Loigolactobacillus backii</name>
    <dbReference type="NCBI Taxonomy" id="375175"/>
    <lineage>
        <taxon>Bacteria</taxon>
        <taxon>Bacillati</taxon>
        <taxon>Bacillota</taxon>
        <taxon>Bacilli</taxon>
        <taxon>Lactobacillales</taxon>
        <taxon>Lactobacillaceae</taxon>
        <taxon>Loigolactobacillus</taxon>
    </lineage>
</organism>
<sequence>MTSQAVTNTKQALVKLREQLRTGELYQHLPEKIDQIINQLPHEKRTPVILPEDDAKATTKLLTLSDQIKNKEKRTITDKDLEFMLAHLGSTNPTVRDRGVYFLFHDLIEMKILTTDQLKHVLDRVLEPSMLYEHILEAQGNGAFLRSFSVMLLSLVLYADRTHYHFIETAQLEEISLAITTYIVLETDCRGYAGNKGWVHAYSHIGNVLDELTASTKLSRADKIFYLAALVERYKHLNKPLVFGEDYRLAAVIANLVNKHKIYADYLTLLLHKWQQQLMAQQPKADEVFWNRWYNRNRLLEALLIRGDLPDKLQQYILRLADFY</sequence>
<dbReference type="Pfam" id="PF10978">
    <property type="entry name" value="DUF2785"/>
    <property type="match status" value="1"/>
</dbReference>
<dbReference type="InterPro" id="IPR021247">
    <property type="entry name" value="DUF2785"/>
</dbReference>
<evidence type="ECO:0000313" key="2">
    <source>
        <dbReference type="Proteomes" id="UP000078582"/>
    </source>
</evidence>
<dbReference type="Proteomes" id="UP000078582">
    <property type="component" value="Chromosome"/>
</dbReference>
<proteinExistence type="predicted"/>
<keyword evidence="2" id="KW-1185">Reference proteome</keyword>
<reference evidence="1 2" key="1">
    <citation type="submission" date="2016-03" db="EMBL/GenBank/DDBJ databases">
        <title>Pediococcus and Lactobacillus from brewery environment - whole genome sequencing and assembly.</title>
        <authorList>
            <person name="Behr J."/>
            <person name="Geissler A.J."/>
            <person name="Vogel R.F."/>
        </authorList>
    </citation>
    <scope>NUCLEOTIDE SEQUENCE [LARGE SCALE GENOMIC DNA]</scope>
    <source>
        <strain evidence="1 2">TMW 1.1989</strain>
    </source>
</reference>
<gene>
    <name evidence="1" type="ORF">AYR53_10645</name>
</gene>
<dbReference type="AlphaFoldDB" id="A0A192H5T6"/>
<protein>
    <submittedName>
        <fullName evidence="1">Uncharacterized protein</fullName>
    </submittedName>
</protein>
<evidence type="ECO:0000313" key="1">
    <source>
        <dbReference type="EMBL" id="ANK63593.1"/>
    </source>
</evidence>
<dbReference type="OrthoDB" id="7619731at2"/>